<sequence>MTLPAIMKYKILSSLALVTLGITALAPGAFANPTVGRETRTGDIYVSGLGSYQSIKGEYSSLPRSTNKNANECGVIKLSGSSASLPINGRSYSVGPNSVHCPLPQN</sequence>
<dbReference type="Proteomes" id="UP000001425">
    <property type="component" value="Plasmid pSYSM"/>
</dbReference>
<reference evidence="2 3" key="1">
    <citation type="journal article" date="2003" name="DNA Res.">
        <title>Structural analysis of four large plasmids harboring in a unicellular cyanobacterium, Synechocystis sp. PCC 6803.</title>
        <authorList>
            <person name="Kaneko T."/>
            <person name="Nakamura Y."/>
            <person name="Sasamoto S."/>
            <person name="Watanabe A."/>
            <person name="Kohara M."/>
            <person name="Matsumoto M."/>
            <person name="Shimpo S."/>
            <person name="Yamada M."/>
            <person name="Tabata S."/>
        </authorList>
    </citation>
    <scope>NUCLEOTIDE SEQUENCE [LARGE SCALE GENOMIC DNA]</scope>
    <source>
        <strain evidence="3">ATCC 27184 / PCC 6803 / Kazusa</strain>
    </source>
</reference>
<evidence type="ECO:0000256" key="1">
    <source>
        <dbReference type="SAM" id="SignalP"/>
    </source>
</evidence>
<dbReference type="EMBL" id="AP004310">
    <property type="protein sequence ID" value="BAD01855.1"/>
    <property type="molecule type" value="Genomic_DNA"/>
</dbReference>
<keyword evidence="3" id="KW-1185">Reference proteome</keyword>
<dbReference type="AlphaFoldDB" id="Q6ZEP5"/>
<feature type="chain" id="PRO_5004283822" evidence="1">
    <location>
        <begin position="32"/>
        <end position="106"/>
    </location>
</feature>
<accession>Q6ZEP5</accession>
<geneLocation type="plasmid" evidence="2 3">
    <name>pSYSM</name>
</geneLocation>
<dbReference type="EnsemblBacteria" id="BAD01855">
    <property type="protein sequence ID" value="BAD01855"/>
    <property type="gene ID" value="BAD01855"/>
</dbReference>
<feature type="signal peptide" evidence="1">
    <location>
        <begin position="1"/>
        <end position="31"/>
    </location>
</feature>
<evidence type="ECO:0000313" key="3">
    <source>
        <dbReference type="Proteomes" id="UP000001425"/>
    </source>
</evidence>
<dbReference type="KEGG" id="syn:slr5085"/>
<keyword evidence="1" id="KW-0732">Signal</keyword>
<evidence type="ECO:0000313" key="2">
    <source>
        <dbReference type="EMBL" id="BAD01855.1"/>
    </source>
</evidence>
<proteinExistence type="predicted"/>
<dbReference type="InParanoid" id="Q6ZEP5"/>
<organism evidence="2 3">
    <name type="scientific">Synechocystis sp. (strain ATCC 27184 / PCC 6803 / Kazusa)</name>
    <dbReference type="NCBI Taxonomy" id="1111708"/>
    <lineage>
        <taxon>Bacteria</taxon>
        <taxon>Bacillati</taxon>
        <taxon>Cyanobacteriota</taxon>
        <taxon>Cyanophyceae</taxon>
        <taxon>Synechococcales</taxon>
        <taxon>Merismopediaceae</taxon>
        <taxon>Synechocystis</taxon>
    </lineage>
</organism>
<name>Q6ZEP5_SYNY3</name>
<gene>
    <name evidence="2" type="ordered locus">slr5085</name>
</gene>
<protein>
    <submittedName>
        <fullName evidence="2">Uncharacterized protein</fullName>
    </submittedName>
</protein>
<keyword evidence="2" id="KW-0614">Plasmid</keyword>